<organism evidence="2 3">
    <name type="scientific">Stagnimonas aquatica</name>
    <dbReference type="NCBI Taxonomy" id="2689987"/>
    <lineage>
        <taxon>Bacteria</taxon>
        <taxon>Pseudomonadati</taxon>
        <taxon>Pseudomonadota</taxon>
        <taxon>Gammaproteobacteria</taxon>
        <taxon>Nevskiales</taxon>
        <taxon>Nevskiaceae</taxon>
        <taxon>Stagnimonas</taxon>
    </lineage>
</organism>
<sequence>MRVRARFLLLAALPLLLAWGSDPSTQARREVRNFILETLRKQEGATWERVGQYLAWSYEFDRSGCELRVSRRADLSDQFQQSIPLAEAQPVGGEGSELLFQCRGQRPCIEYRVANRQRSDTGLQPRGRLLVMDPDDLRPLQNAFAELHQLCRDPYAPQWRAPPESAERFVKPE</sequence>
<dbReference type="AlphaFoldDB" id="A0A3N0V8I4"/>
<dbReference type="InParanoid" id="A0A3N0V8I4"/>
<evidence type="ECO:0000313" key="3">
    <source>
        <dbReference type="Proteomes" id="UP000282106"/>
    </source>
</evidence>
<dbReference type="EMBL" id="RJVO01000005">
    <property type="protein sequence ID" value="ROH89029.1"/>
    <property type="molecule type" value="Genomic_DNA"/>
</dbReference>
<feature type="signal peptide" evidence="1">
    <location>
        <begin position="1"/>
        <end position="20"/>
    </location>
</feature>
<keyword evidence="3" id="KW-1185">Reference proteome</keyword>
<reference evidence="2 3" key="1">
    <citation type="submission" date="2018-10" db="EMBL/GenBank/DDBJ databases">
        <authorList>
            <person name="Chen W.-M."/>
        </authorList>
    </citation>
    <scope>NUCLEOTIDE SEQUENCE [LARGE SCALE GENOMIC DNA]</scope>
    <source>
        <strain evidence="2 3">THS-13</strain>
    </source>
</reference>
<keyword evidence="1" id="KW-0732">Signal</keyword>
<name>A0A3N0V8I4_9GAMM</name>
<accession>A0A3N0V8I4</accession>
<dbReference type="RefSeq" id="WP_123212051.1">
    <property type="nucleotide sequence ID" value="NZ_RJVO01000005.1"/>
</dbReference>
<comment type="caution">
    <text evidence="2">The sequence shown here is derived from an EMBL/GenBank/DDBJ whole genome shotgun (WGS) entry which is preliminary data.</text>
</comment>
<evidence type="ECO:0000313" key="2">
    <source>
        <dbReference type="EMBL" id="ROH89029.1"/>
    </source>
</evidence>
<dbReference type="Proteomes" id="UP000282106">
    <property type="component" value="Unassembled WGS sequence"/>
</dbReference>
<proteinExistence type="predicted"/>
<protein>
    <submittedName>
        <fullName evidence="2">Uncharacterized protein</fullName>
    </submittedName>
</protein>
<gene>
    <name evidence="2" type="ORF">ED208_11485</name>
</gene>
<evidence type="ECO:0000256" key="1">
    <source>
        <dbReference type="SAM" id="SignalP"/>
    </source>
</evidence>
<feature type="chain" id="PRO_5018192272" evidence="1">
    <location>
        <begin position="21"/>
        <end position="173"/>
    </location>
</feature>